<dbReference type="Proteomes" id="UP001153709">
    <property type="component" value="Chromosome 2"/>
</dbReference>
<feature type="compositionally biased region" description="Polar residues" evidence="1">
    <location>
        <begin position="14"/>
        <end position="55"/>
    </location>
</feature>
<name>A0A9N9SVD9_DIABA</name>
<dbReference type="OrthoDB" id="6625469at2759"/>
<proteinExistence type="predicted"/>
<evidence type="ECO:0000256" key="1">
    <source>
        <dbReference type="SAM" id="MobiDB-lite"/>
    </source>
</evidence>
<dbReference type="EMBL" id="OU898277">
    <property type="protein sequence ID" value="CAG9830022.1"/>
    <property type="molecule type" value="Genomic_DNA"/>
</dbReference>
<protein>
    <submittedName>
        <fullName evidence="2">Uncharacterized protein</fullName>
    </submittedName>
</protein>
<gene>
    <name evidence="2" type="ORF">DIABBA_LOCUS3763</name>
</gene>
<accession>A0A9N9SVD9</accession>
<dbReference type="AlphaFoldDB" id="A0A9N9SVD9"/>
<keyword evidence="3" id="KW-1185">Reference proteome</keyword>
<feature type="compositionally biased region" description="Basic and acidic residues" evidence="1">
    <location>
        <begin position="56"/>
        <end position="65"/>
    </location>
</feature>
<feature type="compositionally biased region" description="Basic and acidic residues" evidence="1">
    <location>
        <begin position="133"/>
        <end position="166"/>
    </location>
</feature>
<feature type="region of interest" description="Disordered" evidence="1">
    <location>
        <begin position="1"/>
        <end position="86"/>
    </location>
</feature>
<organism evidence="2 3">
    <name type="scientific">Diabrotica balteata</name>
    <name type="common">Banded cucumber beetle</name>
    <dbReference type="NCBI Taxonomy" id="107213"/>
    <lineage>
        <taxon>Eukaryota</taxon>
        <taxon>Metazoa</taxon>
        <taxon>Ecdysozoa</taxon>
        <taxon>Arthropoda</taxon>
        <taxon>Hexapoda</taxon>
        <taxon>Insecta</taxon>
        <taxon>Pterygota</taxon>
        <taxon>Neoptera</taxon>
        <taxon>Endopterygota</taxon>
        <taxon>Coleoptera</taxon>
        <taxon>Polyphaga</taxon>
        <taxon>Cucujiformia</taxon>
        <taxon>Chrysomeloidea</taxon>
        <taxon>Chrysomelidae</taxon>
        <taxon>Galerucinae</taxon>
        <taxon>Diabroticina</taxon>
        <taxon>Diabroticites</taxon>
        <taxon>Diabrotica</taxon>
    </lineage>
</organism>
<evidence type="ECO:0000313" key="2">
    <source>
        <dbReference type="EMBL" id="CAG9830022.1"/>
    </source>
</evidence>
<feature type="compositionally biased region" description="Polar residues" evidence="1">
    <location>
        <begin position="66"/>
        <end position="76"/>
    </location>
</feature>
<feature type="compositionally biased region" description="Basic and acidic residues" evidence="1">
    <location>
        <begin position="1"/>
        <end position="12"/>
    </location>
</feature>
<sequence length="175" mass="20129">MHKDSSVIDHQKKSSTSTSKVILSTESISNVSRLQSELRSTSGTAKMFSDASNKNSESERDHFKNSSESYVPSDSELSSDDDQIMEEPLKQHREELAQQKNKTKKRKQALDFFIPKKDHCFKCNAYNTAKEKEPLKEEFDSHKKRENDAMQMKSEDKERAAREKGQTFRAATFDL</sequence>
<reference evidence="2" key="1">
    <citation type="submission" date="2022-01" db="EMBL/GenBank/DDBJ databases">
        <authorList>
            <person name="King R."/>
        </authorList>
    </citation>
    <scope>NUCLEOTIDE SEQUENCE</scope>
</reference>
<evidence type="ECO:0000313" key="3">
    <source>
        <dbReference type="Proteomes" id="UP001153709"/>
    </source>
</evidence>
<feature type="region of interest" description="Disordered" evidence="1">
    <location>
        <begin position="133"/>
        <end position="175"/>
    </location>
</feature>